<reference evidence="3 4" key="1">
    <citation type="journal article" date="2011" name="J. Bacteriol.">
        <title>Complete Genome Sequence of Alicyclobacillus acidocaldarius Strain Tc-4-1.</title>
        <authorList>
            <person name="Chen Y."/>
            <person name="He Y."/>
            <person name="Zhang B."/>
            <person name="Yang J."/>
            <person name="Li W."/>
            <person name="Dong Z."/>
            <person name="Hu S."/>
        </authorList>
    </citation>
    <scope>NUCLEOTIDE SEQUENCE [LARGE SCALE GENOMIC DNA]</scope>
    <source>
        <strain evidence="3 4">Tc-4-1</strain>
    </source>
</reference>
<gene>
    <name evidence="3" type="ordered locus">TC41_2619</name>
</gene>
<dbReference type="KEGG" id="aad:TC41_2619"/>
<keyword evidence="2" id="KW-0732">Signal</keyword>
<dbReference type="AlphaFoldDB" id="F8II34"/>
<protein>
    <recommendedName>
        <fullName evidence="5">Acid shock protein</fullName>
    </recommendedName>
</protein>
<name>F8II34_ALIAT</name>
<dbReference type="HOGENOM" id="CLU_2535162_0_0_9"/>
<dbReference type="EMBL" id="CP002902">
    <property type="protein sequence ID" value="AEJ44514.1"/>
    <property type="molecule type" value="Genomic_DNA"/>
</dbReference>
<feature type="signal peptide" evidence="2">
    <location>
        <begin position="1"/>
        <end position="23"/>
    </location>
</feature>
<feature type="region of interest" description="Disordered" evidence="1">
    <location>
        <begin position="43"/>
        <end position="88"/>
    </location>
</feature>
<evidence type="ECO:0000313" key="4">
    <source>
        <dbReference type="Proteomes" id="UP000000292"/>
    </source>
</evidence>
<evidence type="ECO:0000256" key="2">
    <source>
        <dbReference type="SAM" id="SignalP"/>
    </source>
</evidence>
<dbReference type="Proteomes" id="UP000000292">
    <property type="component" value="Chromosome"/>
</dbReference>
<evidence type="ECO:0000313" key="3">
    <source>
        <dbReference type="EMBL" id="AEJ44514.1"/>
    </source>
</evidence>
<feature type="compositionally biased region" description="Basic residues" evidence="1">
    <location>
        <begin position="49"/>
        <end position="88"/>
    </location>
</feature>
<dbReference type="PATRIC" id="fig|1048834.4.peg.2476"/>
<evidence type="ECO:0008006" key="5">
    <source>
        <dbReference type="Google" id="ProtNLM"/>
    </source>
</evidence>
<dbReference type="STRING" id="1048834.TC41_2619"/>
<organism evidence="3 4">
    <name type="scientific">Alicyclobacillus acidocaldarius (strain Tc-4-1)</name>
    <name type="common">Bacillus acidocaldarius</name>
    <dbReference type="NCBI Taxonomy" id="1048834"/>
    <lineage>
        <taxon>Bacteria</taxon>
        <taxon>Bacillati</taxon>
        <taxon>Bacillota</taxon>
        <taxon>Bacilli</taxon>
        <taxon>Bacillales</taxon>
        <taxon>Alicyclobacillaceae</taxon>
        <taxon>Alicyclobacillus</taxon>
    </lineage>
</organism>
<accession>F8II34</accession>
<reference evidence="4" key="2">
    <citation type="submission" date="2011-06" db="EMBL/GenBank/DDBJ databases">
        <title>The complete genome sequence of Alicyclobacillus acidocaldarius sp. Tc-4-1.</title>
        <authorList>
            <person name="Chen Y."/>
            <person name="He Y."/>
            <person name="Dong Z."/>
            <person name="Hu S."/>
        </authorList>
    </citation>
    <scope>NUCLEOTIDE SEQUENCE [LARGE SCALE GENOMIC DNA]</scope>
    <source>
        <strain evidence="4">Tc-4-1</strain>
    </source>
</reference>
<sequence>MKKSILASVAALTLFAAPSVAFAGTEKAAHPAHAVVHVHKAKTSAAHKAVAKKSTKTAPKKTVAKKTVAKKPASHKTSNKSTSKSKKK</sequence>
<dbReference type="RefSeq" id="WP_014465346.1">
    <property type="nucleotide sequence ID" value="NC_017167.1"/>
</dbReference>
<feature type="chain" id="PRO_5003372853" description="Acid shock protein" evidence="2">
    <location>
        <begin position="24"/>
        <end position="88"/>
    </location>
</feature>
<proteinExistence type="predicted"/>
<evidence type="ECO:0000256" key="1">
    <source>
        <dbReference type="SAM" id="MobiDB-lite"/>
    </source>
</evidence>